<keyword evidence="5" id="KW-0328">Glycosyltransferase</keyword>
<comment type="caution">
    <text evidence="22">The sequence shown here is derived from an EMBL/GenBank/DDBJ whole genome shotgun (WGS) entry which is preliminary data.</text>
</comment>
<keyword evidence="4" id="KW-0132">Cell division</keyword>
<dbReference type="Proteomes" id="UP001320768">
    <property type="component" value="Unassembled WGS sequence"/>
</dbReference>
<feature type="transmembrane region" description="Helical" evidence="21">
    <location>
        <begin position="165"/>
        <end position="183"/>
    </location>
</feature>
<evidence type="ECO:0000256" key="21">
    <source>
        <dbReference type="SAM" id="Phobius"/>
    </source>
</evidence>
<dbReference type="InterPro" id="IPR013437">
    <property type="entry name" value="FtsW"/>
</dbReference>
<dbReference type="RefSeq" id="WP_258569649.1">
    <property type="nucleotide sequence ID" value="NZ_JAKUDN010000002.1"/>
</dbReference>
<dbReference type="InterPro" id="IPR001182">
    <property type="entry name" value="FtsW/RodA"/>
</dbReference>
<evidence type="ECO:0000313" key="22">
    <source>
        <dbReference type="EMBL" id="MCP8352543.1"/>
    </source>
</evidence>
<keyword evidence="13" id="KW-0961">Cell wall biogenesis/degradation</keyword>
<keyword evidence="8" id="KW-0133">Cell shape</keyword>
<evidence type="ECO:0000256" key="1">
    <source>
        <dbReference type="ARBA" id="ARBA00004651"/>
    </source>
</evidence>
<feature type="transmembrane region" description="Helical" evidence="21">
    <location>
        <begin position="334"/>
        <end position="357"/>
    </location>
</feature>
<keyword evidence="11 21" id="KW-0472">Membrane</keyword>
<evidence type="ECO:0000256" key="8">
    <source>
        <dbReference type="ARBA" id="ARBA00022960"/>
    </source>
</evidence>
<feature type="transmembrane region" description="Helical" evidence="21">
    <location>
        <begin position="189"/>
        <end position="206"/>
    </location>
</feature>
<evidence type="ECO:0000256" key="12">
    <source>
        <dbReference type="ARBA" id="ARBA00023306"/>
    </source>
</evidence>
<evidence type="ECO:0000256" key="11">
    <source>
        <dbReference type="ARBA" id="ARBA00023136"/>
    </source>
</evidence>
<name>A0ABT1L8S2_9GAMM</name>
<evidence type="ECO:0000256" key="3">
    <source>
        <dbReference type="ARBA" id="ARBA00022475"/>
    </source>
</evidence>
<keyword evidence="10 21" id="KW-1133">Transmembrane helix</keyword>
<comment type="similarity">
    <text evidence="16">Belongs to the SEDS family. FtsW subfamily.</text>
</comment>
<evidence type="ECO:0000256" key="9">
    <source>
        <dbReference type="ARBA" id="ARBA00022984"/>
    </source>
</evidence>
<proteinExistence type="inferred from homology"/>
<evidence type="ECO:0000256" key="5">
    <source>
        <dbReference type="ARBA" id="ARBA00022676"/>
    </source>
</evidence>
<evidence type="ECO:0000256" key="16">
    <source>
        <dbReference type="ARBA" id="ARBA00038053"/>
    </source>
</evidence>
<evidence type="ECO:0000256" key="4">
    <source>
        <dbReference type="ARBA" id="ARBA00022618"/>
    </source>
</evidence>
<protein>
    <recommendedName>
        <fullName evidence="17">Probable peptidoglycan glycosyltransferase FtsW</fullName>
        <ecNumber evidence="19">2.4.99.28</ecNumber>
    </recommendedName>
    <alternativeName>
        <fullName evidence="18">Cell division protein FtsW</fullName>
    </alternativeName>
    <alternativeName>
        <fullName evidence="15">Cell wall polymerase</fullName>
    </alternativeName>
    <alternativeName>
        <fullName evidence="14">Peptidoglycan polymerase</fullName>
    </alternativeName>
</protein>
<reference evidence="22 23" key="1">
    <citation type="journal article" date="2022" name="Nat. Microbiol.">
        <title>The microbiome of a bacterivorous marine choanoflagellate contains a resource-demanding obligate bacterial associate.</title>
        <authorList>
            <person name="Needham D.M."/>
            <person name="Poirier C."/>
            <person name="Bachy C."/>
            <person name="George E.E."/>
            <person name="Wilken S."/>
            <person name="Yung C.C.M."/>
            <person name="Limardo A.J."/>
            <person name="Morando M."/>
            <person name="Sudek L."/>
            <person name="Malmstrom R.R."/>
            <person name="Keeling P.J."/>
            <person name="Santoro A.E."/>
            <person name="Worden A.Z."/>
        </authorList>
    </citation>
    <scope>NUCLEOTIDE SEQUENCE [LARGE SCALE GENOMIC DNA]</scope>
    <source>
        <strain evidence="22 23">Comchoano-2</strain>
    </source>
</reference>
<accession>A0ABT1L8S2</accession>
<gene>
    <name evidence="22" type="primary">ftsW</name>
    <name evidence="22" type="ORF">MKS91_04495</name>
</gene>
<comment type="subcellular location">
    <subcellularLocation>
        <location evidence="1">Cell membrane</location>
        <topology evidence="1">Multi-pass membrane protein</topology>
    </subcellularLocation>
</comment>
<dbReference type="PANTHER" id="PTHR30474:SF2">
    <property type="entry name" value="PEPTIDOGLYCAN GLYCOSYLTRANSFERASE FTSW-RELATED"/>
    <property type="match status" value="1"/>
</dbReference>
<comment type="pathway">
    <text evidence="2">Cell wall biogenesis; peptidoglycan biosynthesis.</text>
</comment>
<feature type="transmembrane region" description="Helical" evidence="21">
    <location>
        <begin position="363"/>
        <end position="386"/>
    </location>
</feature>
<evidence type="ECO:0000256" key="19">
    <source>
        <dbReference type="ARBA" id="ARBA00044770"/>
    </source>
</evidence>
<feature type="transmembrane region" description="Helical" evidence="21">
    <location>
        <begin position="129"/>
        <end position="153"/>
    </location>
</feature>
<feature type="transmembrane region" description="Helical" evidence="21">
    <location>
        <begin position="300"/>
        <end position="322"/>
    </location>
</feature>
<dbReference type="NCBIfam" id="TIGR02614">
    <property type="entry name" value="ftsW"/>
    <property type="match status" value="1"/>
</dbReference>
<keyword evidence="7 21" id="KW-0812">Transmembrane</keyword>
<feature type="transmembrane region" description="Helical" evidence="21">
    <location>
        <begin position="213"/>
        <end position="231"/>
    </location>
</feature>
<keyword evidence="6" id="KW-0808">Transferase</keyword>
<keyword evidence="9" id="KW-0573">Peptidoglycan synthesis</keyword>
<feature type="transmembrane region" description="Helical" evidence="21">
    <location>
        <begin position="102"/>
        <end position="123"/>
    </location>
</feature>
<organism evidence="22 23">
    <name type="scientific">Candidatus Synchoanobacter obligatus</name>
    <dbReference type="NCBI Taxonomy" id="2919597"/>
    <lineage>
        <taxon>Bacteria</taxon>
        <taxon>Pseudomonadati</taxon>
        <taxon>Pseudomonadota</taxon>
        <taxon>Gammaproteobacteria</taxon>
        <taxon>Candidatus Comchoanobacterales</taxon>
        <taxon>Candidatus Comchoanobacteraceae</taxon>
        <taxon>Candidatus Synchoanobacter</taxon>
    </lineage>
</organism>
<comment type="catalytic activity">
    <reaction evidence="20">
        <text>[GlcNAc-(1-&gt;4)-Mur2Ac(oyl-L-Ala-gamma-D-Glu-L-Lys-D-Ala-D-Ala)](n)-di-trans,octa-cis-undecaprenyl diphosphate + beta-D-GlcNAc-(1-&gt;4)-Mur2Ac(oyl-L-Ala-gamma-D-Glu-L-Lys-D-Ala-D-Ala)-di-trans,octa-cis-undecaprenyl diphosphate = [GlcNAc-(1-&gt;4)-Mur2Ac(oyl-L-Ala-gamma-D-Glu-L-Lys-D-Ala-D-Ala)](n+1)-di-trans,octa-cis-undecaprenyl diphosphate + di-trans,octa-cis-undecaprenyl diphosphate + H(+)</text>
        <dbReference type="Rhea" id="RHEA:23708"/>
        <dbReference type="Rhea" id="RHEA-COMP:9602"/>
        <dbReference type="Rhea" id="RHEA-COMP:9603"/>
        <dbReference type="ChEBI" id="CHEBI:15378"/>
        <dbReference type="ChEBI" id="CHEBI:58405"/>
        <dbReference type="ChEBI" id="CHEBI:60033"/>
        <dbReference type="ChEBI" id="CHEBI:78435"/>
        <dbReference type="EC" id="2.4.99.28"/>
    </reaction>
</comment>
<evidence type="ECO:0000256" key="7">
    <source>
        <dbReference type="ARBA" id="ARBA00022692"/>
    </source>
</evidence>
<evidence type="ECO:0000313" key="23">
    <source>
        <dbReference type="Proteomes" id="UP001320768"/>
    </source>
</evidence>
<evidence type="ECO:0000256" key="17">
    <source>
        <dbReference type="ARBA" id="ARBA00041185"/>
    </source>
</evidence>
<keyword evidence="3" id="KW-1003">Cell membrane</keyword>
<evidence type="ECO:0000256" key="13">
    <source>
        <dbReference type="ARBA" id="ARBA00023316"/>
    </source>
</evidence>
<keyword evidence="23" id="KW-1185">Reference proteome</keyword>
<feature type="transmembrane region" description="Helical" evidence="21">
    <location>
        <begin position="71"/>
        <end position="90"/>
    </location>
</feature>
<dbReference type="PANTHER" id="PTHR30474">
    <property type="entry name" value="CELL CYCLE PROTEIN"/>
    <property type="match status" value="1"/>
</dbReference>
<dbReference type="Pfam" id="PF01098">
    <property type="entry name" value="FTSW_RODA_SPOVE"/>
    <property type="match status" value="1"/>
</dbReference>
<evidence type="ECO:0000256" key="10">
    <source>
        <dbReference type="ARBA" id="ARBA00022989"/>
    </source>
</evidence>
<dbReference type="EMBL" id="JAKUDN010000002">
    <property type="protein sequence ID" value="MCP8352543.1"/>
    <property type="molecule type" value="Genomic_DNA"/>
</dbReference>
<evidence type="ECO:0000256" key="15">
    <source>
        <dbReference type="ARBA" id="ARBA00033270"/>
    </source>
</evidence>
<evidence type="ECO:0000256" key="2">
    <source>
        <dbReference type="ARBA" id="ARBA00004752"/>
    </source>
</evidence>
<feature type="transmembrane region" description="Helical" evidence="21">
    <location>
        <begin position="35"/>
        <end position="59"/>
    </location>
</feature>
<sequence length="395" mass="43484">MMEQETDGSVMNDIGIVQADLTLQEYTGHKPSVDYWLLGLFGVFFVLGLLAVLSSSYFLSYHTVGHGSYYITRHVFHMILAVITGAITYAIPVSVIRSVSPFVLLIVVLLLILVLLPGIGRSVNGATRWIHFLGINIQVSEIAKLGLIVYLSSYIQRKQYYIQESVRGVLTPLLVMGVLGSLVLLEPDFGGFFVILTIGIGMLFFAGLPWRVILTLMGVVGVLMLALVYMTPYRLARLTAFFDPWKNPFGDSYQLTQSLMAIGRGGVFGVGLGQGLQKQLYLPEAHTDFIYAILAEETGLLGSAFIIMCFMLLVGRLGYWVYKASKKGLCYEAMCLYGMMIWWSVSAMFSMSVNLGLVPTKGIALPFFSYGGSNLLVNAIAIGVLLRITREVGKV</sequence>
<keyword evidence="12" id="KW-0131">Cell cycle</keyword>
<dbReference type="EC" id="2.4.99.28" evidence="19"/>
<evidence type="ECO:0000256" key="18">
    <source>
        <dbReference type="ARBA" id="ARBA00041418"/>
    </source>
</evidence>
<evidence type="ECO:0000256" key="20">
    <source>
        <dbReference type="ARBA" id="ARBA00049902"/>
    </source>
</evidence>
<evidence type="ECO:0000256" key="6">
    <source>
        <dbReference type="ARBA" id="ARBA00022679"/>
    </source>
</evidence>
<evidence type="ECO:0000256" key="14">
    <source>
        <dbReference type="ARBA" id="ARBA00032370"/>
    </source>
</evidence>